<evidence type="ECO:0000313" key="6">
    <source>
        <dbReference type="Proteomes" id="UP000434957"/>
    </source>
</evidence>
<comment type="caution">
    <text evidence="2">The sequence shown here is derived from an EMBL/GenBank/DDBJ whole genome shotgun (WGS) entry which is preliminary data.</text>
</comment>
<name>A0A6A3KKZ5_9STRA</name>
<protein>
    <submittedName>
        <fullName evidence="2">Uncharacterized protein</fullName>
    </submittedName>
</protein>
<keyword evidence="6" id="KW-1185">Reference proteome</keyword>
<evidence type="ECO:0000313" key="5">
    <source>
        <dbReference type="Proteomes" id="UP000429607"/>
    </source>
</evidence>
<evidence type="ECO:0000313" key="2">
    <source>
        <dbReference type="EMBL" id="KAE9004404.1"/>
    </source>
</evidence>
<gene>
    <name evidence="3" type="ORF">PR001_g16542</name>
    <name evidence="2" type="ORF">PR002_g17076</name>
    <name evidence="4" type="ORF">PR003_g17964</name>
</gene>
<sequence length="113" mass="11907">MNAKPASSTLRDELAGARCVPTAPWLFEHGGACGAGATWRRGSASTSPLHRAAYVNSTPTPAPASAEPATIAHSEMNRQLLLPAGELGQVPDCRKTQTQRPEQTEELVTAVCK</sequence>
<evidence type="ECO:0000313" key="4">
    <source>
        <dbReference type="EMBL" id="KAE9319440.1"/>
    </source>
</evidence>
<organism evidence="2 7">
    <name type="scientific">Phytophthora rubi</name>
    <dbReference type="NCBI Taxonomy" id="129364"/>
    <lineage>
        <taxon>Eukaryota</taxon>
        <taxon>Sar</taxon>
        <taxon>Stramenopiles</taxon>
        <taxon>Oomycota</taxon>
        <taxon>Peronosporomycetes</taxon>
        <taxon>Peronosporales</taxon>
        <taxon>Peronosporaceae</taxon>
        <taxon>Phytophthora</taxon>
    </lineage>
</organism>
<evidence type="ECO:0000313" key="7">
    <source>
        <dbReference type="Proteomes" id="UP000435112"/>
    </source>
</evidence>
<dbReference type="Proteomes" id="UP000429607">
    <property type="component" value="Unassembled WGS sequence"/>
</dbReference>
<dbReference type="Proteomes" id="UP000434957">
    <property type="component" value="Unassembled WGS sequence"/>
</dbReference>
<dbReference type="EMBL" id="QXFT01001408">
    <property type="protein sequence ID" value="KAE9319440.1"/>
    <property type="molecule type" value="Genomic_DNA"/>
</dbReference>
<evidence type="ECO:0000313" key="3">
    <source>
        <dbReference type="EMBL" id="KAE9009047.1"/>
    </source>
</evidence>
<reference evidence="5 7" key="1">
    <citation type="submission" date="2018-09" db="EMBL/GenBank/DDBJ databases">
        <title>Genomic investigation of the strawberry pathogen Phytophthora fragariae indicates pathogenicity is determined by transcriptional variation in three key races.</title>
        <authorList>
            <person name="Adams T.M."/>
            <person name="Armitage A.D."/>
            <person name="Sobczyk M.K."/>
            <person name="Bates H.J."/>
            <person name="Dunwell J.M."/>
            <person name="Nellist C.F."/>
            <person name="Harrison R.J."/>
        </authorList>
    </citation>
    <scope>NUCLEOTIDE SEQUENCE [LARGE SCALE GENOMIC DNA]</scope>
    <source>
        <strain evidence="3 5">SCRP249</strain>
        <strain evidence="2 7">SCRP324</strain>
        <strain evidence="4 6">SCRP333</strain>
    </source>
</reference>
<dbReference type="Proteomes" id="UP000435112">
    <property type="component" value="Unassembled WGS sequence"/>
</dbReference>
<evidence type="ECO:0000256" key="1">
    <source>
        <dbReference type="SAM" id="MobiDB-lite"/>
    </source>
</evidence>
<accession>A0A6A3KKZ5</accession>
<proteinExistence type="predicted"/>
<dbReference type="EMBL" id="QXFV01001312">
    <property type="protein sequence ID" value="KAE9009047.1"/>
    <property type="molecule type" value="Genomic_DNA"/>
</dbReference>
<dbReference type="EMBL" id="QXFU01001347">
    <property type="protein sequence ID" value="KAE9004404.1"/>
    <property type="molecule type" value="Genomic_DNA"/>
</dbReference>
<feature type="region of interest" description="Disordered" evidence="1">
    <location>
        <begin position="85"/>
        <end position="113"/>
    </location>
</feature>
<dbReference type="AlphaFoldDB" id="A0A6A3KKZ5"/>